<dbReference type="EMBL" id="NNAY01004037">
    <property type="protein sequence ID" value="OXU18464.1"/>
    <property type="molecule type" value="Genomic_DNA"/>
</dbReference>
<dbReference type="AlphaFoldDB" id="A0A232EJD4"/>
<keyword evidence="1" id="KW-0732">Signal</keyword>
<sequence>MLYLKNALIFLVLFSLCHVKAGKLVQQSNIDSMKSSAVDGEFSGNQNVQKEDNVVQDYVKTTSTLPAASNFDYLHSKKYRIWSRIGWRLRKIINAPGRAKCPTGQRKYLNGSCRKVHIL</sequence>
<comment type="caution">
    <text evidence="2">The sequence shown here is derived from an EMBL/GenBank/DDBJ whole genome shotgun (WGS) entry which is preliminary data.</text>
</comment>
<name>A0A232EJD4_9HYME</name>
<keyword evidence="3" id="KW-1185">Reference proteome</keyword>
<feature type="chain" id="PRO_5012646928" evidence="1">
    <location>
        <begin position="23"/>
        <end position="119"/>
    </location>
</feature>
<proteinExistence type="predicted"/>
<dbReference type="Proteomes" id="UP000215335">
    <property type="component" value="Unassembled WGS sequence"/>
</dbReference>
<accession>A0A232EJD4</accession>
<evidence type="ECO:0000256" key="1">
    <source>
        <dbReference type="SAM" id="SignalP"/>
    </source>
</evidence>
<feature type="signal peptide" evidence="1">
    <location>
        <begin position="1"/>
        <end position="22"/>
    </location>
</feature>
<reference evidence="2 3" key="1">
    <citation type="journal article" date="2017" name="Curr. Biol.">
        <title>The Evolution of Venom by Co-option of Single-Copy Genes.</title>
        <authorList>
            <person name="Martinson E.O."/>
            <person name="Mrinalini"/>
            <person name="Kelkar Y.D."/>
            <person name="Chang C.H."/>
            <person name="Werren J.H."/>
        </authorList>
    </citation>
    <scope>NUCLEOTIDE SEQUENCE [LARGE SCALE GENOMIC DNA]</scope>
    <source>
        <strain evidence="2 3">Alberta</strain>
        <tissue evidence="2">Whole body</tissue>
    </source>
</reference>
<evidence type="ECO:0000313" key="2">
    <source>
        <dbReference type="EMBL" id="OXU18464.1"/>
    </source>
</evidence>
<organism evidence="2 3">
    <name type="scientific">Trichomalopsis sarcophagae</name>
    <dbReference type="NCBI Taxonomy" id="543379"/>
    <lineage>
        <taxon>Eukaryota</taxon>
        <taxon>Metazoa</taxon>
        <taxon>Ecdysozoa</taxon>
        <taxon>Arthropoda</taxon>
        <taxon>Hexapoda</taxon>
        <taxon>Insecta</taxon>
        <taxon>Pterygota</taxon>
        <taxon>Neoptera</taxon>
        <taxon>Endopterygota</taxon>
        <taxon>Hymenoptera</taxon>
        <taxon>Apocrita</taxon>
        <taxon>Proctotrupomorpha</taxon>
        <taxon>Chalcidoidea</taxon>
        <taxon>Pteromalidae</taxon>
        <taxon>Pteromalinae</taxon>
        <taxon>Trichomalopsis</taxon>
    </lineage>
</organism>
<evidence type="ECO:0000313" key="3">
    <source>
        <dbReference type="Proteomes" id="UP000215335"/>
    </source>
</evidence>
<protein>
    <submittedName>
        <fullName evidence="2">Uncharacterized protein</fullName>
    </submittedName>
</protein>
<gene>
    <name evidence="2" type="ORF">TSAR_010778</name>
</gene>